<gene>
    <name evidence="2" type="ORF">GCM10009811_29600</name>
</gene>
<evidence type="ECO:0000313" key="2">
    <source>
        <dbReference type="EMBL" id="GAA1804064.1"/>
    </source>
</evidence>
<evidence type="ECO:0000313" key="3">
    <source>
        <dbReference type="Proteomes" id="UP001499938"/>
    </source>
</evidence>
<dbReference type="PANTHER" id="PTHR43236">
    <property type="entry name" value="ANTITOXIN HIGA1"/>
    <property type="match status" value="1"/>
</dbReference>
<dbReference type="RefSeq" id="WP_344087138.1">
    <property type="nucleotide sequence ID" value="NZ_BAAAPO010000046.1"/>
</dbReference>
<dbReference type="EMBL" id="BAAAPO010000046">
    <property type="protein sequence ID" value="GAA1804064.1"/>
    <property type="molecule type" value="Genomic_DNA"/>
</dbReference>
<dbReference type="PANTHER" id="PTHR43236:SF1">
    <property type="entry name" value="BLL7220 PROTEIN"/>
    <property type="match status" value="1"/>
</dbReference>
<dbReference type="Gene3D" id="1.10.10.2910">
    <property type="match status" value="1"/>
</dbReference>
<dbReference type="InterPro" id="IPR010359">
    <property type="entry name" value="IrrE_HExxH"/>
</dbReference>
<reference evidence="2 3" key="1">
    <citation type="journal article" date="2019" name="Int. J. Syst. Evol. Microbiol.">
        <title>The Global Catalogue of Microorganisms (GCM) 10K type strain sequencing project: providing services to taxonomists for standard genome sequencing and annotation.</title>
        <authorList>
            <consortium name="The Broad Institute Genomics Platform"/>
            <consortium name="The Broad Institute Genome Sequencing Center for Infectious Disease"/>
            <person name="Wu L."/>
            <person name="Ma J."/>
        </authorList>
    </citation>
    <scope>NUCLEOTIDE SEQUENCE [LARGE SCALE GENOMIC DNA]</scope>
    <source>
        <strain evidence="2 3">JCM 15592</strain>
    </source>
</reference>
<name>A0ABN2LZ49_9MICO</name>
<proteinExistence type="predicted"/>
<organism evidence="2 3">
    <name type="scientific">Nostocoides veronense</name>
    <dbReference type="NCBI Taxonomy" id="330836"/>
    <lineage>
        <taxon>Bacteria</taxon>
        <taxon>Bacillati</taxon>
        <taxon>Actinomycetota</taxon>
        <taxon>Actinomycetes</taxon>
        <taxon>Micrococcales</taxon>
        <taxon>Intrasporangiaceae</taxon>
        <taxon>Nostocoides</taxon>
    </lineage>
</organism>
<evidence type="ECO:0000259" key="1">
    <source>
        <dbReference type="Pfam" id="PF06114"/>
    </source>
</evidence>
<dbReference type="Proteomes" id="UP001499938">
    <property type="component" value="Unassembled WGS sequence"/>
</dbReference>
<dbReference type="Pfam" id="PF06114">
    <property type="entry name" value="Peptidase_M78"/>
    <property type="match status" value="1"/>
</dbReference>
<keyword evidence="3" id="KW-1185">Reference proteome</keyword>
<accession>A0ABN2LZ49</accession>
<dbReference type="InterPro" id="IPR052345">
    <property type="entry name" value="Rad_response_metalloprotease"/>
</dbReference>
<comment type="caution">
    <text evidence="2">The sequence shown here is derived from an EMBL/GenBank/DDBJ whole genome shotgun (WGS) entry which is preliminary data.</text>
</comment>
<feature type="domain" description="IrrE N-terminal-like" evidence="1">
    <location>
        <begin position="70"/>
        <end position="178"/>
    </location>
</feature>
<sequence length="229" mass="26159">MTTTEPKLPSTLTSLRRLIPTRSCQPEETRRIAEAQATRLVAILDDADGPQVSHIDAMPRIAVTYERLPVSGLSHWNGRKWIICLNTEDSPARQRFTLLHEFKHIIDHGACDRLYRDITRRGVTLTARQQAETAADYFAGCALVPKRELKRAWTRGIQRTDDLAAHFGVSQQAIEVRLDQTGLSREVDPEPEMRTANQGGRCARPISTPTWQPQRFRFAQDRYPRRSFV</sequence>
<protein>
    <recommendedName>
        <fullName evidence="1">IrrE N-terminal-like domain-containing protein</fullName>
    </recommendedName>
</protein>